<evidence type="ECO:0000256" key="9">
    <source>
        <dbReference type="ARBA" id="ARBA00022989"/>
    </source>
</evidence>
<comment type="catalytic activity">
    <reaction evidence="1 12">
        <text>Cleavage of hydrophobic, N-terminal signal or leader sequences from secreted and periplasmic proteins.</text>
        <dbReference type="EC" id="3.4.21.89"/>
    </reaction>
</comment>
<dbReference type="InterPro" id="IPR019757">
    <property type="entry name" value="Pept_S26A_signal_pept_1_Lys-AS"/>
</dbReference>
<evidence type="ECO:0000256" key="11">
    <source>
        <dbReference type="PIRSR" id="PIRSR600223-1"/>
    </source>
</evidence>
<evidence type="ECO:0000256" key="8">
    <source>
        <dbReference type="ARBA" id="ARBA00022801"/>
    </source>
</evidence>
<dbReference type="GO" id="GO:0004252">
    <property type="term" value="F:serine-type endopeptidase activity"/>
    <property type="evidence" value="ECO:0007669"/>
    <property type="project" value="InterPro"/>
</dbReference>
<comment type="similarity">
    <text evidence="3 13">Belongs to the peptidase S26 family.</text>
</comment>
<dbReference type="PANTHER" id="PTHR43390:SF1">
    <property type="entry name" value="CHLOROPLAST PROCESSING PEPTIDASE"/>
    <property type="match status" value="1"/>
</dbReference>
<sequence>MSKKNKDFFGLFTKEFAKEFIESLLIAGVLAFFIITFIVQSFVVSGSSMEPTLHNGERLFVNKFIYYFQNPQRGDIVVLNPEGDSRDYIKRVIGLPGDKIEIIGGTLYINGQALTENYIKEDYIETYKYEYYIPEEDTYKIHDTAGPYHVPKGHVLVLGDNRNHSSDSRRIEIVGYVSYDQIKGKAFWVYWPVTRMRVLDNPSYPQLSNSAAQ</sequence>
<dbReference type="GO" id="GO:0005886">
    <property type="term" value="C:plasma membrane"/>
    <property type="evidence" value="ECO:0007669"/>
    <property type="project" value="UniProtKB-SubCell"/>
</dbReference>
<comment type="subcellular location">
    <subcellularLocation>
        <location evidence="2">Cell membrane</location>
        <topology evidence="2">Single-pass type II membrane protein</topology>
    </subcellularLocation>
    <subcellularLocation>
        <location evidence="13">Membrane</location>
        <topology evidence="13">Single-pass type II membrane protein</topology>
    </subcellularLocation>
</comment>
<protein>
    <recommendedName>
        <fullName evidence="4 12">Signal peptidase I</fullName>
        <ecNumber evidence="4 12">3.4.21.89</ecNumber>
    </recommendedName>
</protein>
<feature type="active site" evidence="11">
    <location>
        <position position="48"/>
    </location>
</feature>
<evidence type="ECO:0000313" key="16">
    <source>
        <dbReference type="Proteomes" id="UP000774000"/>
    </source>
</evidence>
<dbReference type="RefSeq" id="WP_204701024.1">
    <property type="nucleotide sequence ID" value="NZ_JAFBDQ010000004.1"/>
</dbReference>
<dbReference type="PROSITE" id="PS00761">
    <property type="entry name" value="SPASE_I_3"/>
    <property type="match status" value="1"/>
</dbReference>
<dbReference type="InterPro" id="IPR000223">
    <property type="entry name" value="Pept_S26A_signal_pept_1"/>
</dbReference>
<dbReference type="Gene3D" id="2.10.109.10">
    <property type="entry name" value="Umud Fragment, subunit A"/>
    <property type="match status" value="1"/>
</dbReference>
<evidence type="ECO:0000256" key="4">
    <source>
        <dbReference type="ARBA" id="ARBA00013208"/>
    </source>
</evidence>
<evidence type="ECO:0000259" key="14">
    <source>
        <dbReference type="Pfam" id="PF10502"/>
    </source>
</evidence>
<dbReference type="SUPFAM" id="SSF51306">
    <property type="entry name" value="LexA/Signal peptidase"/>
    <property type="match status" value="1"/>
</dbReference>
<evidence type="ECO:0000313" key="15">
    <source>
        <dbReference type="EMBL" id="MBM7556275.1"/>
    </source>
</evidence>
<gene>
    <name evidence="15" type="ORF">JOC47_001111</name>
</gene>
<evidence type="ECO:0000256" key="1">
    <source>
        <dbReference type="ARBA" id="ARBA00000677"/>
    </source>
</evidence>
<proteinExistence type="inferred from homology"/>
<accession>A0A938XVZ6</accession>
<dbReference type="InterPro" id="IPR019756">
    <property type="entry name" value="Pept_S26A_signal_pept_1_Ser-AS"/>
</dbReference>
<dbReference type="PROSITE" id="PS00760">
    <property type="entry name" value="SPASE_I_2"/>
    <property type="match status" value="1"/>
</dbReference>
<keyword evidence="5" id="KW-1003">Cell membrane</keyword>
<evidence type="ECO:0000256" key="13">
    <source>
        <dbReference type="RuleBase" id="RU362042"/>
    </source>
</evidence>
<dbReference type="PRINTS" id="PR00727">
    <property type="entry name" value="LEADERPTASE"/>
</dbReference>
<evidence type="ECO:0000256" key="2">
    <source>
        <dbReference type="ARBA" id="ARBA00004401"/>
    </source>
</evidence>
<dbReference type="EMBL" id="JAFBDQ010000004">
    <property type="protein sequence ID" value="MBM7556275.1"/>
    <property type="molecule type" value="Genomic_DNA"/>
</dbReference>
<organism evidence="15 16">
    <name type="scientific">Halanaerobacter jeridensis</name>
    <dbReference type="NCBI Taxonomy" id="706427"/>
    <lineage>
        <taxon>Bacteria</taxon>
        <taxon>Bacillati</taxon>
        <taxon>Bacillota</taxon>
        <taxon>Clostridia</taxon>
        <taxon>Halanaerobiales</taxon>
        <taxon>Halobacteroidaceae</taxon>
        <taxon>Halanaerobacter</taxon>
    </lineage>
</organism>
<evidence type="ECO:0000256" key="10">
    <source>
        <dbReference type="ARBA" id="ARBA00023136"/>
    </source>
</evidence>
<keyword evidence="7 12" id="KW-0812">Transmembrane</keyword>
<evidence type="ECO:0000256" key="5">
    <source>
        <dbReference type="ARBA" id="ARBA00022475"/>
    </source>
</evidence>
<dbReference type="NCBIfam" id="TIGR02227">
    <property type="entry name" value="sigpep_I_bact"/>
    <property type="match status" value="1"/>
</dbReference>
<dbReference type="CDD" id="cd06530">
    <property type="entry name" value="S26_SPase_I"/>
    <property type="match status" value="1"/>
</dbReference>
<dbReference type="EC" id="3.4.21.89" evidence="4 12"/>
<dbReference type="AlphaFoldDB" id="A0A938XVZ6"/>
<name>A0A938XVZ6_9FIRM</name>
<comment type="caution">
    <text evidence="15">The sequence shown here is derived from an EMBL/GenBank/DDBJ whole genome shotgun (WGS) entry which is preliminary data.</text>
</comment>
<keyword evidence="6 12" id="KW-0645">Protease</keyword>
<evidence type="ECO:0000256" key="6">
    <source>
        <dbReference type="ARBA" id="ARBA00022670"/>
    </source>
</evidence>
<dbReference type="PROSITE" id="PS00501">
    <property type="entry name" value="SPASE_I_1"/>
    <property type="match status" value="1"/>
</dbReference>
<dbReference type="InterPro" id="IPR019758">
    <property type="entry name" value="Pept_S26A_signal_pept_1_CS"/>
</dbReference>
<evidence type="ECO:0000256" key="12">
    <source>
        <dbReference type="RuleBase" id="RU003993"/>
    </source>
</evidence>
<feature type="transmembrane region" description="Helical" evidence="12">
    <location>
        <begin position="20"/>
        <end position="43"/>
    </location>
</feature>
<evidence type="ECO:0000256" key="7">
    <source>
        <dbReference type="ARBA" id="ARBA00022692"/>
    </source>
</evidence>
<dbReference type="GO" id="GO:0009003">
    <property type="term" value="F:signal peptidase activity"/>
    <property type="evidence" value="ECO:0007669"/>
    <property type="project" value="UniProtKB-EC"/>
</dbReference>
<dbReference type="InterPro" id="IPR019533">
    <property type="entry name" value="Peptidase_S26"/>
</dbReference>
<dbReference type="GO" id="GO:0006465">
    <property type="term" value="P:signal peptide processing"/>
    <property type="evidence" value="ECO:0007669"/>
    <property type="project" value="InterPro"/>
</dbReference>
<keyword evidence="9 12" id="KW-1133">Transmembrane helix</keyword>
<feature type="domain" description="Peptidase S26" evidence="14">
    <location>
        <begin position="18"/>
        <end position="191"/>
    </location>
</feature>
<reference evidence="15" key="1">
    <citation type="submission" date="2021-01" db="EMBL/GenBank/DDBJ databases">
        <title>Genomic Encyclopedia of Type Strains, Phase IV (KMG-IV): sequencing the most valuable type-strain genomes for metagenomic binning, comparative biology and taxonomic classification.</title>
        <authorList>
            <person name="Goeker M."/>
        </authorList>
    </citation>
    <scope>NUCLEOTIDE SEQUENCE</scope>
    <source>
        <strain evidence="15">DSM 23230</strain>
    </source>
</reference>
<keyword evidence="16" id="KW-1185">Reference proteome</keyword>
<keyword evidence="8 12" id="KW-0378">Hydrolase</keyword>
<evidence type="ECO:0000256" key="3">
    <source>
        <dbReference type="ARBA" id="ARBA00009370"/>
    </source>
</evidence>
<dbReference type="Pfam" id="PF10502">
    <property type="entry name" value="Peptidase_S26"/>
    <property type="match status" value="1"/>
</dbReference>
<keyword evidence="10 12" id="KW-0472">Membrane</keyword>
<feature type="active site" evidence="11">
    <location>
        <position position="90"/>
    </location>
</feature>
<dbReference type="FunFam" id="2.10.109.10:FF:000008">
    <property type="entry name" value="Signal peptidase I"/>
    <property type="match status" value="1"/>
</dbReference>
<dbReference type="PANTHER" id="PTHR43390">
    <property type="entry name" value="SIGNAL PEPTIDASE I"/>
    <property type="match status" value="1"/>
</dbReference>
<dbReference type="InterPro" id="IPR036286">
    <property type="entry name" value="LexA/Signal_pep-like_sf"/>
</dbReference>
<dbReference type="Proteomes" id="UP000774000">
    <property type="component" value="Unassembled WGS sequence"/>
</dbReference>